<sequence>MCERNFKAKYLIDDHLKAKCGAPLLVELVDDQARCVFEGLPSGMRLEAHVLNGEKYKELCPENTVLSHDQLYGCFITHHTAPLLKRDNDVQPSCNLQLVTGQCHLAGLQVTTSSEALMSGKAPPFRLLLWAVDSQGEPQPSVAYALSEGFV</sequence>
<gene>
    <name evidence="1" type="ORF">HaLaN_08501</name>
</gene>
<dbReference type="GO" id="GO:0043565">
    <property type="term" value="F:sequence-specific DNA binding"/>
    <property type="evidence" value="ECO:0007669"/>
    <property type="project" value="TreeGrafter"/>
</dbReference>
<evidence type="ECO:0000313" key="2">
    <source>
        <dbReference type="Proteomes" id="UP000485058"/>
    </source>
</evidence>
<feature type="non-terminal residue" evidence="1">
    <location>
        <position position="151"/>
    </location>
</feature>
<dbReference type="GO" id="GO:0003700">
    <property type="term" value="F:DNA-binding transcription factor activity"/>
    <property type="evidence" value="ECO:0007669"/>
    <property type="project" value="TreeGrafter"/>
</dbReference>
<dbReference type="AlphaFoldDB" id="A0A699YR24"/>
<keyword evidence="2" id="KW-1185">Reference proteome</keyword>
<proteinExistence type="predicted"/>
<dbReference type="Proteomes" id="UP000485058">
    <property type="component" value="Unassembled WGS sequence"/>
</dbReference>
<reference evidence="1 2" key="1">
    <citation type="submission" date="2020-02" db="EMBL/GenBank/DDBJ databases">
        <title>Draft genome sequence of Haematococcus lacustris strain NIES-144.</title>
        <authorList>
            <person name="Morimoto D."/>
            <person name="Nakagawa S."/>
            <person name="Yoshida T."/>
            <person name="Sawayama S."/>
        </authorList>
    </citation>
    <scope>NUCLEOTIDE SEQUENCE [LARGE SCALE GENOMIC DNA]</scope>
    <source>
        <strain evidence="1 2">NIES-144</strain>
    </source>
</reference>
<dbReference type="EMBL" id="BLLF01000536">
    <property type="protein sequence ID" value="GFH12757.1"/>
    <property type="molecule type" value="Genomic_DNA"/>
</dbReference>
<evidence type="ECO:0000313" key="1">
    <source>
        <dbReference type="EMBL" id="GFH12757.1"/>
    </source>
</evidence>
<dbReference type="PANTHER" id="PTHR31713">
    <property type="entry name" value="OS02G0177800 PROTEIN"/>
    <property type="match status" value="1"/>
</dbReference>
<name>A0A699YR24_HAELA</name>
<dbReference type="GO" id="GO:0080142">
    <property type="term" value="P:regulation of salicylic acid biosynthetic process"/>
    <property type="evidence" value="ECO:0007669"/>
    <property type="project" value="TreeGrafter"/>
</dbReference>
<dbReference type="GO" id="GO:0005634">
    <property type="term" value="C:nucleus"/>
    <property type="evidence" value="ECO:0007669"/>
    <property type="project" value="TreeGrafter"/>
</dbReference>
<comment type="caution">
    <text evidence="1">The sequence shown here is derived from an EMBL/GenBank/DDBJ whole genome shotgun (WGS) entry which is preliminary data.</text>
</comment>
<dbReference type="InterPro" id="IPR012416">
    <property type="entry name" value="CBP60"/>
</dbReference>
<organism evidence="1 2">
    <name type="scientific">Haematococcus lacustris</name>
    <name type="common">Green alga</name>
    <name type="synonym">Haematococcus pluvialis</name>
    <dbReference type="NCBI Taxonomy" id="44745"/>
    <lineage>
        <taxon>Eukaryota</taxon>
        <taxon>Viridiplantae</taxon>
        <taxon>Chlorophyta</taxon>
        <taxon>core chlorophytes</taxon>
        <taxon>Chlorophyceae</taxon>
        <taxon>CS clade</taxon>
        <taxon>Chlamydomonadales</taxon>
        <taxon>Haematococcaceae</taxon>
        <taxon>Haematococcus</taxon>
    </lineage>
</organism>
<protein>
    <submittedName>
        <fullName evidence="1">Uncharacterized protein</fullName>
    </submittedName>
</protein>
<dbReference type="PANTHER" id="PTHR31713:SF96">
    <property type="entry name" value="OS02G0562300 PROTEIN"/>
    <property type="match status" value="1"/>
</dbReference>
<dbReference type="GO" id="GO:0005516">
    <property type="term" value="F:calmodulin binding"/>
    <property type="evidence" value="ECO:0007669"/>
    <property type="project" value="InterPro"/>
</dbReference>
<accession>A0A699YR24</accession>